<dbReference type="RefSeq" id="WP_054838566.1">
    <property type="nucleotide sequence ID" value="NZ_BBBY01000012.1"/>
</dbReference>
<dbReference type="Pfam" id="PF01230">
    <property type="entry name" value="HIT"/>
    <property type="match status" value="1"/>
</dbReference>
<dbReference type="InterPro" id="IPR039383">
    <property type="entry name" value="FHIT"/>
</dbReference>
<accession>A0A6A9QK48</accession>
<evidence type="ECO:0000259" key="3">
    <source>
        <dbReference type="PROSITE" id="PS51084"/>
    </source>
</evidence>
<dbReference type="GO" id="GO:0003824">
    <property type="term" value="F:catalytic activity"/>
    <property type="evidence" value="ECO:0007669"/>
    <property type="project" value="InterPro"/>
</dbReference>
<evidence type="ECO:0000313" key="5">
    <source>
        <dbReference type="Proteomes" id="UP000470772"/>
    </source>
</evidence>
<name>A0A6A9QK48_SULME</name>
<feature type="short sequence motif" description="Histidine triad motif" evidence="2">
    <location>
        <begin position="121"/>
        <end position="125"/>
    </location>
</feature>
<dbReference type="InterPro" id="IPR011146">
    <property type="entry name" value="HIT-like"/>
</dbReference>
<comment type="caution">
    <text evidence="4">The sequence shown here is derived from an EMBL/GenBank/DDBJ whole genome shotgun (WGS) entry which is preliminary data.</text>
</comment>
<evidence type="ECO:0000256" key="1">
    <source>
        <dbReference type="ARBA" id="ARBA00022741"/>
    </source>
</evidence>
<dbReference type="Proteomes" id="UP000470772">
    <property type="component" value="Unassembled WGS sequence"/>
</dbReference>
<gene>
    <name evidence="4" type="ORF">GC250_04100</name>
</gene>
<dbReference type="PANTHER" id="PTHR42997">
    <property type="entry name" value="HIT FAMILY HYDROLASE"/>
    <property type="match status" value="1"/>
</dbReference>
<dbReference type="EMBL" id="WGGD01000005">
    <property type="protein sequence ID" value="MUN28640.1"/>
    <property type="molecule type" value="Genomic_DNA"/>
</dbReference>
<organism evidence="4 5">
    <name type="scientific">Sulfuracidifex metallicus DSM 6482 = JCM 9184</name>
    <dbReference type="NCBI Taxonomy" id="523847"/>
    <lineage>
        <taxon>Archaea</taxon>
        <taxon>Thermoproteota</taxon>
        <taxon>Thermoprotei</taxon>
        <taxon>Sulfolobales</taxon>
        <taxon>Sulfolobaceae</taxon>
        <taxon>Sulfuracidifex</taxon>
    </lineage>
</organism>
<reference evidence="4 5" key="1">
    <citation type="submission" date="2019-10" db="EMBL/GenBank/DDBJ databases">
        <title>Sequencing and Assembly of Multiple Reported Metal-Biooxidizing Members of the Extremely Thermoacidophilic Archaeal Family Sulfolobaceae.</title>
        <authorList>
            <person name="Counts J.A."/>
            <person name="Kelly R.M."/>
        </authorList>
    </citation>
    <scope>NUCLEOTIDE SEQUENCE [LARGE SCALE GENOMIC DNA]</scope>
    <source>
        <strain evidence="4 5">DSM 6482</strain>
    </source>
</reference>
<proteinExistence type="predicted"/>
<evidence type="ECO:0000313" key="4">
    <source>
        <dbReference type="EMBL" id="MUN28640.1"/>
    </source>
</evidence>
<dbReference type="Gene3D" id="3.30.428.10">
    <property type="entry name" value="HIT-like"/>
    <property type="match status" value="1"/>
</dbReference>
<dbReference type="InterPro" id="IPR052908">
    <property type="entry name" value="AP-4-A_phosphorylase"/>
</dbReference>
<feature type="domain" description="HIT" evidence="3">
    <location>
        <begin position="26"/>
        <end position="136"/>
    </location>
</feature>
<protein>
    <submittedName>
        <fullName evidence="4">HIT domain-containing protein</fullName>
    </submittedName>
</protein>
<dbReference type="PANTHER" id="PTHR42997:SF1">
    <property type="entry name" value="AP-4-A PHOSPHORYLASE"/>
    <property type="match status" value="1"/>
</dbReference>
<dbReference type="AlphaFoldDB" id="A0A6A9QK48"/>
<dbReference type="OrthoDB" id="26806at2157"/>
<sequence>MENLWAPWRSTYIQNTTNKSNEGECLFCRLHNEHQDEKNLIVKRSKFSFVVLNAFPYNAGHVMVVPYRHVPSIEVLSDDEMIDVFHLVKASIEAIRKAYNPQGFNVGINIGRVAGAGVENHVHIHIVPRWNGDANFMPVISNTKVISEALVDTYSKLYEKLKEE</sequence>
<dbReference type="CDD" id="cd01275">
    <property type="entry name" value="FHIT"/>
    <property type="match status" value="1"/>
</dbReference>
<evidence type="ECO:0000256" key="2">
    <source>
        <dbReference type="PROSITE-ProRule" id="PRU00464"/>
    </source>
</evidence>
<dbReference type="SUPFAM" id="SSF54197">
    <property type="entry name" value="HIT-like"/>
    <property type="match status" value="1"/>
</dbReference>
<keyword evidence="5" id="KW-1185">Reference proteome</keyword>
<keyword evidence="1" id="KW-0547">Nucleotide-binding</keyword>
<dbReference type="InterPro" id="IPR036265">
    <property type="entry name" value="HIT-like_sf"/>
</dbReference>
<dbReference type="GO" id="GO:0000166">
    <property type="term" value="F:nucleotide binding"/>
    <property type="evidence" value="ECO:0007669"/>
    <property type="project" value="UniProtKB-KW"/>
</dbReference>
<dbReference type="PROSITE" id="PS51084">
    <property type="entry name" value="HIT_2"/>
    <property type="match status" value="1"/>
</dbReference>